<evidence type="ECO:0000313" key="3">
    <source>
        <dbReference type="EMBL" id="GAA0480464.1"/>
    </source>
</evidence>
<proteinExistence type="predicted"/>
<dbReference type="Gene3D" id="3.40.50.300">
    <property type="entry name" value="P-loop containing nucleotide triphosphate hydrolases"/>
    <property type="match status" value="1"/>
</dbReference>
<dbReference type="InterPro" id="IPR027417">
    <property type="entry name" value="P-loop_NTPase"/>
</dbReference>
<dbReference type="PANTHER" id="PTHR43384">
    <property type="entry name" value="SEPTUM SITE-DETERMINING PROTEIN MIND HOMOLOG, CHLOROPLASTIC-RELATED"/>
    <property type="match status" value="1"/>
</dbReference>
<dbReference type="PANTHER" id="PTHR43384:SF13">
    <property type="entry name" value="SLR0110 PROTEIN"/>
    <property type="match status" value="1"/>
</dbReference>
<dbReference type="RefSeq" id="WP_343836388.1">
    <property type="nucleotide sequence ID" value="NZ_BAAADO010000001.1"/>
</dbReference>
<feature type="domain" description="AAA" evidence="2">
    <location>
        <begin position="135"/>
        <end position="285"/>
    </location>
</feature>
<keyword evidence="4" id="KW-1185">Reference proteome</keyword>
<evidence type="ECO:0000256" key="1">
    <source>
        <dbReference type="SAM" id="MobiDB-lite"/>
    </source>
</evidence>
<protein>
    <submittedName>
        <fullName evidence="3">Response regulator</fullName>
    </submittedName>
</protein>
<gene>
    <name evidence="3" type="ORF">GCM10008986_01250</name>
</gene>
<feature type="region of interest" description="Disordered" evidence="1">
    <location>
        <begin position="374"/>
        <end position="395"/>
    </location>
</feature>
<dbReference type="InterPro" id="IPR050625">
    <property type="entry name" value="ParA/MinD_ATPase"/>
</dbReference>
<dbReference type="EMBL" id="BAAADO010000001">
    <property type="protein sequence ID" value="GAA0480464.1"/>
    <property type="molecule type" value="Genomic_DNA"/>
</dbReference>
<feature type="compositionally biased region" description="Basic residues" evidence="1">
    <location>
        <begin position="379"/>
        <end position="395"/>
    </location>
</feature>
<sequence>MINYFIISSNGTSTEAIKKLLYYNRKFAKSFRNQEEFQSFISDDDFGVLFITSSSAYDLYDLCGDISIQMPNLKIILIAHEDEIDYKKAMYVGATDVIPLNFEEQEWKQALVKAESIIEIKLEEAEKKFDRKPARTITVASTKGGIGKTTISVNLAVAFAKQGVKVAVIDLDLQFGDVPLLLDLQPKQTIYEWLKESYENGDGKVNPYITYDPKTKVSVLAAPTSPEFAELITGEHISTILSQLKKEFDVIIVDTPPSFVETSLVAIENSEEILLITSLDLPALKNGKLAMDTFELLGLKDKVKILLNRDTKMEGMDQSSVEKIVGQNLELSIPSDYKTVISSINLGIPFVIRSPKTNVAKSIEKLVRRIDSNKDANKTRSKREKKQFSFFRKRH</sequence>
<organism evidence="3 4">
    <name type="scientific">Salinibacillus aidingensis</name>
    <dbReference type="NCBI Taxonomy" id="237684"/>
    <lineage>
        <taxon>Bacteria</taxon>
        <taxon>Bacillati</taxon>
        <taxon>Bacillota</taxon>
        <taxon>Bacilli</taxon>
        <taxon>Bacillales</taxon>
        <taxon>Bacillaceae</taxon>
        <taxon>Salinibacillus</taxon>
    </lineage>
</organism>
<accession>A0ABN1AN36</accession>
<name>A0ABN1AN36_9BACI</name>
<dbReference type="Pfam" id="PF13614">
    <property type="entry name" value="AAA_31"/>
    <property type="match status" value="1"/>
</dbReference>
<evidence type="ECO:0000259" key="2">
    <source>
        <dbReference type="Pfam" id="PF13614"/>
    </source>
</evidence>
<dbReference type="SUPFAM" id="SSF52540">
    <property type="entry name" value="P-loop containing nucleoside triphosphate hydrolases"/>
    <property type="match status" value="1"/>
</dbReference>
<evidence type="ECO:0000313" key="4">
    <source>
        <dbReference type="Proteomes" id="UP001500880"/>
    </source>
</evidence>
<dbReference type="Proteomes" id="UP001500880">
    <property type="component" value="Unassembled WGS sequence"/>
</dbReference>
<reference evidence="3 4" key="1">
    <citation type="journal article" date="2019" name="Int. J. Syst. Evol. Microbiol.">
        <title>The Global Catalogue of Microorganisms (GCM) 10K type strain sequencing project: providing services to taxonomists for standard genome sequencing and annotation.</title>
        <authorList>
            <consortium name="The Broad Institute Genomics Platform"/>
            <consortium name="The Broad Institute Genome Sequencing Center for Infectious Disease"/>
            <person name="Wu L."/>
            <person name="Ma J."/>
        </authorList>
    </citation>
    <scope>NUCLEOTIDE SEQUENCE [LARGE SCALE GENOMIC DNA]</scope>
    <source>
        <strain evidence="3 4">JCM 12389</strain>
    </source>
</reference>
<dbReference type="InterPro" id="IPR025669">
    <property type="entry name" value="AAA_dom"/>
</dbReference>
<comment type="caution">
    <text evidence="3">The sequence shown here is derived from an EMBL/GenBank/DDBJ whole genome shotgun (WGS) entry which is preliminary data.</text>
</comment>